<dbReference type="STRING" id="596315.HMPREF0634_0016"/>
<dbReference type="GO" id="GO:0006811">
    <property type="term" value="P:monoatomic ion transport"/>
    <property type="evidence" value="ECO:0007669"/>
    <property type="project" value="UniProtKB-KW"/>
</dbReference>
<dbReference type="PANTHER" id="PTHR43298:SF2">
    <property type="entry name" value="FMN_FAD EXPORTER YEEO-RELATED"/>
    <property type="match status" value="1"/>
</dbReference>
<feature type="transmembrane region" description="Helical" evidence="13">
    <location>
        <begin position="326"/>
        <end position="347"/>
    </location>
</feature>
<dbReference type="GO" id="GO:0005886">
    <property type="term" value="C:plasma membrane"/>
    <property type="evidence" value="ECO:0007669"/>
    <property type="project" value="UniProtKB-SubCell"/>
</dbReference>
<dbReference type="NCBIfam" id="TIGR00797">
    <property type="entry name" value="matE"/>
    <property type="match status" value="1"/>
</dbReference>
<comment type="caution">
    <text evidence="14">The sequence shown here is derived from an EMBL/GenBank/DDBJ whole genome shotgun (WGS) entry which is preliminary data.</text>
</comment>
<feature type="transmembrane region" description="Helical" evidence="13">
    <location>
        <begin position="172"/>
        <end position="196"/>
    </location>
</feature>
<evidence type="ECO:0000256" key="9">
    <source>
        <dbReference type="ARBA" id="ARBA00022989"/>
    </source>
</evidence>
<dbReference type="AlphaFoldDB" id="E0E4N3"/>
<evidence type="ECO:0000256" key="4">
    <source>
        <dbReference type="ARBA" id="ARBA00020268"/>
    </source>
</evidence>
<reference evidence="14 15" key="1">
    <citation type="submission" date="2010-08" db="EMBL/GenBank/DDBJ databases">
        <authorList>
            <person name="Harkins D.M."/>
            <person name="Madupu R."/>
            <person name="Durkin A.S."/>
            <person name="Torralba M."/>
            <person name="Methe B."/>
            <person name="Sutton G.G."/>
            <person name="Nelson K.E."/>
        </authorList>
    </citation>
    <scope>NUCLEOTIDE SEQUENCE [LARGE SCALE GENOMIC DNA]</scope>
    <source>
        <strain evidence="14 15">DSM 17678</strain>
    </source>
</reference>
<dbReference type="Pfam" id="PF01554">
    <property type="entry name" value="MatE"/>
    <property type="match status" value="2"/>
</dbReference>
<organism evidence="14 15">
    <name type="scientific">Peptostreptococcus stomatis DSM 17678</name>
    <dbReference type="NCBI Taxonomy" id="596315"/>
    <lineage>
        <taxon>Bacteria</taxon>
        <taxon>Bacillati</taxon>
        <taxon>Bacillota</taxon>
        <taxon>Clostridia</taxon>
        <taxon>Peptostreptococcales</taxon>
        <taxon>Peptostreptococcaceae</taxon>
        <taxon>Peptostreptococcus</taxon>
    </lineage>
</organism>
<keyword evidence="6" id="KW-0050">Antiport</keyword>
<keyword evidence="5" id="KW-0813">Transport</keyword>
<dbReference type="eggNOG" id="COG0534">
    <property type="taxonomic scope" value="Bacteria"/>
</dbReference>
<dbReference type="PANTHER" id="PTHR43298">
    <property type="entry name" value="MULTIDRUG RESISTANCE PROTEIN NORM-RELATED"/>
    <property type="match status" value="1"/>
</dbReference>
<evidence type="ECO:0000256" key="13">
    <source>
        <dbReference type="SAM" id="Phobius"/>
    </source>
</evidence>
<feature type="transmembrane region" description="Helical" evidence="13">
    <location>
        <begin position="426"/>
        <end position="445"/>
    </location>
</feature>
<feature type="transmembrane region" description="Helical" evidence="13">
    <location>
        <begin position="202"/>
        <end position="226"/>
    </location>
</feature>
<evidence type="ECO:0000256" key="2">
    <source>
        <dbReference type="ARBA" id="ARBA00004651"/>
    </source>
</evidence>
<keyword evidence="11 13" id="KW-0472">Membrane</keyword>
<dbReference type="InterPro" id="IPR048279">
    <property type="entry name" value="MdtK-like"/>
</dbReference>
<proteinExistence type="inferred from homology"/>
<evidence type="ECO:0000313" key="15">
    <source>
        <dbReference type="Proteomes" id="UP000003244"/>
    </source>
</evidence>
<dbReference type="EMBL" id="ADGQ01000070">
    <property type="protein sequence ID" value="EFM64134.1"/>
    <property type="molecule type" value="Genomic_DNA"/>
</dbReference>
<feature type="transmembrane region" description="Helical" evidence="13">
    <location>
        <begin position="294"/>
        <end position="314"/>
    </location>
</feature>
<comment type="similarity">
    <text evidence="3">Belongs to the multi antimicrobial extrusion (MATE) (TC 2.A.66.1) family.</text>
</comment>
<feature type="transmembrane region" description="Helical" evidence="13">
    <location>
        <begin position="23"/>
        <end position="44"/>
    </location>
</feature>
<evidence type="ECO:0000256" key="6">
    <source>
        <dbReference type="ARBA" id="ARBA00022449"/>
    </source>
</evidence>
<feature type="transmembrane region" description="Helical" evidence="13">
    <location>
        <begin position="367"/>
        <end position="389"/>
    </location>
</feature>
<evidence type="ECO:0000256" key="7">
    <source>
        <dbReference type="ARBA" id="ARBA00022475"/>
    </source>
</evidence>
<evidence type="ECO:0000256" key="3">
    <source>
        <dbReference type="ARBA" id="ARBA00010199"/>
    </source>
</evidence>
<feature type="transmembrane region" description="Helical" evidence="13">
    <location>
        <begin position="142"/>
        <end position="160"/>
    </location>
</feature>
<gene>
    <name evidence="14" type="ORF">HMPREF0634_0016</name>
</gene>
<dbReference type="PIRSF" id="PIRSF006603">
    <property type="entry name" value="DinF"/>
    <property type="match status" value="1"/>
</dbReference>
<keyword evidence="10" id="KW-0406">Ion transport</keyword>
<dbReference type="GO" id="GO:0042910">
    <property type="term" value="F:xenobiotic transmembrane transporter activity"/>
    <property type="evidence" value="ECO:0007669"/>
    <property type="project" value="InterPro"/>
</dbReference>
<protein>
    <recommendedName>
        <fullName evidence="4">Probable multidrug resistance protein NorM</fullName>
    </recommendedName>
    <alternativeName>
        <fullName evidence="12">Multidrug-efflux transporter</fullName>
    </alternativeName>
</protein>
<evidence type="ECO:0000256" key="11">
    <source>
        <dbReference type="ARBA" id="ARBA00023136"/>
    </source>
</evidence>
<evidence type="ECO:0000256" key="5">
    <source>
        <dbReference type="ARBA" id="ARBA00022448"/>
    </source>
</evidence>
<dbReference type="RefSeq" id="WP_007790838.1">
    <property type="nucleotide sequence ID" value="NZ_ADGQ01000070.1"/>
</dbReference>
<keyword evidence="9 13" id="KW-1133">Transmembrane helix</keyword>
<evidence type="ECO:0000256" key="12">
    <source>
        <dbReference type="ARBA" id="ARBA00031636"/>
    </source>
</evidence>
<dbReference type="GO" id="GO:0015297">
    <property type="term" value="F:antiporter activity"/>
    <property type="evidence" value="ECO:0007669"/>
    <property type="project" value="UniProtKB-KW"/>
</dbReference>
<feature type="transmembrane region" description="Helical" evidence="13">
    <location>
        <begin position="64"/>
        <end position="85"/>
    </location>
</feature>
<evidence type="ECO:0000256" key="10">
    <source>
        <dbReference type="ARBA" id="ARBA00023065"/>
    </source>
</evidence>
<keyword evidence="15" id="KW-1185">Reference proteome</keyword>
<dbReference type="Proteomes" id="UP000003244">
    <property type="component" value="Unassembled WGS sequence"/>
</dbReference>
<dbReference type="InterPro" id="IPR050222">
    <property type="entry name" value="MATE_MdtK"/>
</dbReference>
<dbReference type="InterPro" id="IPR002528">
    <property type="entry name" value="MATE_fam"/>
</dbReference>
<evidence type="ECO:0000256" key="8">
    <source>
        <dbReference type="ARBA" id="ARBA00022692"/>
    </source>
</evidence>
<feature type="transmembrane region" description="Helical" evidence="13">
    <location>
        <begin position="247"/>
        <end position="274"/>
    </location>
</feature>
<comment type="function">
    <text evidence="1">Multidrug efflux pump.</text>
</comment>
<sequence length="450" mass="49378">MTNKSNKEHIKENKMGTMSIKRLILTMSAPIVVSMMVQSLYNVVDSIFVAQISEEAITAVSMAFPFQQLMMSVGIGTAIGVNSLLARNLGAKKFSQVNKIANNGLLLAFFSFITFFLVGLFLSDKLIGIQTDNPDILAHGPVYLRICLMGSFGIFTHLMFERLLQATGKTMYTMTAQIVGALMNIILDPIMIFGWLGLPAMGLAGAALATVISQHIGVLVAAYLCISKEEDIKIGFKYMKPESKIIRNIYAVGIPSIIMISISSVTIFSFNQILAKFSITAVALLGIYFKLQSFIFMPVFGLNNGIIPIVGYNYGANDKERMKEAIFLGMRYAVIIMLIGTMIMMVFPDQLLAMFNASDQMLGIARVAFRIISASFVFAAISIISIGVFQAIGRGTLSMVISIIRQLVVLIPLAYLFSLTGNLDRVWWSVIIAELVAVSICVSNIRKIIK</sequence>
<name>E0E4N3_9FIRM</name>
<keyword evidence="7" id="KW-1003">Cell membrane</keyword>
<accession>E0E4N3</accession>
<feature type="transmembrane region" description="Helical" evidence="13">
    <location>
        <begin position="105"/>
        <end position="122"/>
    </location>
</feature>
<keyword evidence="8 13" id="KW-0812">Transmembrane</keyword>
<evidence type="ECO:0000256" key="1">
    <source>
        <dbReference type="ARBA" id="ARBA00003408"/>
    </source>
</evidence>
<evidence type="ECO:0000313" key="14">
    <source>
        <dbReference type="EMBL" id="EFM64134.1"/>
    </source>
</evidence>
<comment type="subcellular location">
    <subcellularLocation>
        <location evidence="2">Cell membrane</location>
        <topology evidence="2">Multi-pass membrane protein</topology>
    </subcellularLocation>
</comment>
<feature type="transmembrane region" description="Helical" evidence="13">
    <location>
        <begin position="396"/>
        <end position="420"/>
    </location>
</feature>
<dbReference type="GeneID" id="84801250"/>